<dbReference type="AlphaFoldDB" id="A0A1U7JJB8"/>
<gene>
    <name evidence="6" type="ORF">A3843_06810</name>
</gene>
<dbReference type="InterPro" id="IPR009057">
    <property type="entry name" value="Homeodomain-like_sf"/>
</dbReference>
<dbReference type="PROSITE" id="PS50977">
    <property type="entry name" value="HTH_TETR_2"/>
    <property type="match status" value="1"/>
</dbReference>
<keyword evidence="3" id="KW-0804">Transcription</keyword>
<evidence type="ECO:0000313" key="7">
    <source>
        <dbReference type="Proteomes" id="UP000185783"/>
    </source>
</evidence>
<comment type="caution">
    <text evidence="6">The sequence shown here is derived from an EMBL/GenBank/DDBJ whole genome shotgun (WGS) entry which is preliminary data.</text>
</comment>
<feature type="DNA-binding region" description="H-T-H motif" evidence="4">
    <location>
        <begin position="40"/>
        <end position="59"/>
    </location>
</feature>
<dbReference type="InterPro" id="IPR041474">
    <property type="entry name" value="NicS_C"/>
</dbReference>
<dbReference type="RefSeq" id="WP_028481950.1">
    <property type="nucleotide sequence ID" value="NZ_LVVZ01000011.1"/>
</dbReference>
<dbReference type="SUPFAM" id="SSF46689">
    <property type="entry name" value="Homeodomain-like"/>
    <property type="match status" value="1"/>
</dbReference>
<keyword evidence="2 4" id="KW-0238">DNA-binding</keyword>
<reference evidence="6 7" key="1">
    <citation type="submission" date="2016-03" db="EMBL/GenBank/DDBJ databases">
        <title>Genome sequence of Nesiotobacter sp. nov., a moderately halophilic alphaproteobacterium isolated from the Yellow Sea, China.</title>
        <authorList>
            <person name="Zhang G."/>
            <person name="Zhang R."/>
        </authorList>
    </citation>
    <scope>NUCLEOTIDE SEQUENCE [LARGE SCALE GENOMIC DNA]</scope>
    <source>
        <strain evidence="6 7">WB1-6</strain>
    </source>
</reference>
<dbReference type="Proteomes" id="UP000185783">
    <property type="component" value="Unassembled WGS sequence"/>
</dbReference>
<evidence type="ECO:0000256" key="4">
    <source>
        <dbReference type="PROSITE-ProRule" id="PRU00335"/>
    </source>
</evidence>
<dbReference type="InterPro" id="IPR036271">
    <property type="entry name" value="Tet_transcr_reg_TetR-rel_C_sf"/>
</dbReference>
<organism evidence="6 7">
    <name type="scientific">Pseudovibrio exalbescens</name>
    <dbReference type="NCBI Taxonomy" id="197461"/>
    <lineage>
        <taxon>Bacteria</taxon>
        <taxon>Pseudomonadati</taxon>
        <taxon>Pseudomonadota</taxon>
        <taxon>Alphaproteobacteria</taxon>
        <taxon>Hyphomicrobiales</taxon>
        <taxon>Stappiaceae</taxon>
        <taxon>Pseudovibrio</taxon>
    </lineage>
</organism>
<keyword evidence="1" id="KW-0805">Transcription regulation</keyword>
<dbReference type="PRINTS" id="PR00455">
    <property type="entry name" value="HTHTETR"/>
</dbReference>
<evidence type="ECO:0000256" key="1">
    <source>
        <dbReference type="ARBA" id="ARBA00023015"/>
    </source>
</evidence>
<feature type="domain" description="HTH tetR-type" evidence="5">
    <location>
        <begin position="17"/>
        <end position="77"/>
    </location>
</feature>
<sequence>MTQEPQNEEKKPRRNAAATRRKILSAAKEEFAQAGFEGARVDRIADRAGVNKNMLYHYFGSKDSLFSKVLDDAYRDIRQNEAALELDHLPAPEAVMALVEFSWDYYLKHPEFIRLLNAENQQKGRHVKSSAETNDINRTHLDRMREILKRGATDGTLRDDIDPVQLNISIAALGFFYLINQHTLSTVYQRDLMSPDELAERLRVMKDTIRCWVVRQH</sequence>
<dbReference type="Gene3D" id="1.10.357.10">
    <property type="entry name" value="Tetracycline Repressor, domain 2"/>
    <property type="match status" value="1"/>
</dbReference>
<dbReference type="FunFam" id="1.10.10.60:FF:000141">
    <property type="entry name" value="TetR family transcriptional regulator"/>
    <property type="match status" value="1"/>
</dbReference>
<evidence type="ECO:0000313" key="6">
    <source>
        <dbReference type="EMBL" id="OKL44784.1"/>
    </source>
</evidence>
<proteinExistence type="predicted"/>
<evidence type="ECO:0000259" key="5">
    <source>
        <dbReference type="PROSITE" id="PS50977"/>
    </source>
</evidence>
<dbReference type="STRING" id="197461.A3843_06810"/>
<protein>
    <submittedName>
        <fullName evidence="6">TetR family transcriptional regulator</fullName>
    </submittedName>
</protein>
<dbReference type="Pfam" id="PF00440">
    <property type="entry name" value="TetR_N"/>
    <property type="match status" value="1"/>
</dbReference>
<dbReference type="InterPro" id="IPR050109">
    <property type="entry name" value="HTH-type_TetR-like_transc_reg"/>
</dbReference>
<evidence type="ECO:0000256" key="2">
    <source>
        <dbReference type="ARBA" id="ARBA00023125"/>
    </source>
</evidence>
<evidence type="ECO:0000256" key="3">
    <source>
        <dbReference type="ARBA" id="ARBA00023163"/>
    </source>
</evidence>
<keyword evidence="7" id="KW-1185">Reference proteome</keyword>
<name>A0A1U7JJB8_9HYPH</name>
<accession>A0A1U7JJB8</accession>
<dbReference type="SUPFAM" id="SSF48498">
    <property type="entry name" value="Tetracyclin repressor-like, C-terminal domain"/>
    <property type="match status" value="1"/>
</dbReference>
<dbReference type="GO" id="GO:0003677">
    <property type="term" value="F:DNA binding"/>
    <property type="evidence" value="ECO:0007669"/>
    <property type="project" value="UniProtKB-UniRule"/>
</dbReference>
<dbReference type="PANTHER" id="PTHR30328">
    <property type="entry name" value="TRANSCRIPTIONAL REPRESSOR"/>
    <property type="match status" value="1"/>
</dbReference>
<dbReference type="Pfam" id="PF17938">
    <property type="entry name" value="TetR_C_29"/>
    <property type="match status" value="1"/>
</dbReference>
<dbReference type="InterPro" id="IPR001647">
    <property type="entry name" value="HTH_TetR"/>
</dbReference>
<dbReference type="PANTHER" id="PTHR30328:SF54">
    <property type="entry name" value="HTH-TYPE TRANSCRIPTIONAL REPRESSOR SCO4008"/>
    <property type="match status" value="1"/>
</dbReference>
<dbReference type="EMBL" id="LVVZ01000011">
    <property type="protein sequence ID" value="OKL44784.1"/>
    <property type="molecule type" value="Genomic_DNA"/>
</dbReference>